<dbReference type="EMBL" id="AP024422">
    <property type="protein sequence ID" value="BCR91993.1"/>
    <property type="molecule type" value="Genomic_DNA"/>
</dbReference>
<dbReference type="AlphaFoldDB" id="A0A7R7VWC6"/>
<evidence type="ECO:0000313" key="1">
    <source>
        <dbReference type="EMBL" id="BCR91993.1"/>
    </source>
</evidence>
<proteinExistence type="predicted"/>
<dbReference type="GeneID" id="66986351"/>
<reference evidence="1" key="2">
    <citation type="submission" date="2021-02" db="EMBL/GenBank/DDBJ databases">
        <title>Aspergillus chevalieri M1 genome sequence.</title>
        <authorList>
            <person name="Kadooka C."/>
            <person name="Mori K."/>
            <person name="Futagami T."/>
        </authorList>
    </citation>
    <scope>NUCLEOTIDE SEQUENCE</scope>
    <source>
        <strain evidence="1">M1</strain>
    </source>
</reference>
<protein>
    <submittedName>
        <fullName evidence="1">Uncharacterized protein</fullName>
    </submittedName>
</protein>
<name>A0A7R7VWC6_ASPCH</name>
<keyword evidence="2" id="KW-1185">Reference proteome</keyword>
<dbReference type="KEGG" id="ache:ACHE_70836S"/>
<evidence type="ECO:0000313" key="2">
    <source>
        <dbReference type="Proteomes" id="UP000637239"/>
    </source>
</evidence>
<organism evidence="1 2">
    <name type="scientific">Aspergillus chevalieri</name>
    <name type="common">Eurotium chevalieri</name>
    <dbReference type="NCBI Taxonomy" id="182096"/>
    <lineage>
        <taxon>Eukaryota</taxon>
        <taxon>Fungi</taxon>
        <taxon>Dikarya</taxon>
        <taxon>Ascomycota</taxon>
        <taxon>Pezizomycotina</taxon>
        <taxon>Eurotiomycetes</taxon>
        <taxon>Eurotiomycetidae</taxon>
        <taxon>Eurotiales</taxon>
        <taxon>Aspergillaceae</taxon>
        <taxon>Aspergillus</taxon>
        <taxon>Aspergillus subgen. Aspergillus</taxon>
    </lineage>
</organism>
<sequence>MRNANARRTESGQQSVWWMMADIIILSRFSPFLCCCPVGSGPAFDSFPPWFPVLPMVDGVGDELRNGHNTRYSTLLTRSGTIGETKGYKLTASCIRYNSSGGE</sequence>
<accession>A0A7R7VWC6</accession>
<gene>
    <name evidence="1" type="ORF">ACHE_70836S</name>
</gene>
<reference evidence="1" key="1">
    <citation type="submission" date="2021-01" db="EMBL/GenBank/DDBJ databases">
        <authorList>
            <consortium name="Aspergillus chevalieri M1 genome sequencing consortium"/>
            <person name="Kazuki M."/>
            <person name="Futagami T."/>
        </authorList>
    </citation>
    <scope>NUCLEOTIDE SEQUENCE</scope>
    <source>
        <strain evidence="1">M1</strain>
    </source>
</reference>
<dbReference type="Proteomes" id="UP000637239">
    <property type="component" value="Chromosome 7"/>
</dbReference>
<dbReference type="RefSeq" id="XP_043140515.1">
    <property type="nucleotide sequence ID" value="XM_043283213.1"/>
</dbReference>